<evidence type="ECO:0000313" key="2">
    <source>
        <dbReference type="Proteomes" id="UP001203004"/>
    </source>
</evidence>
<reference evidence="1 2" key="1">
    <citation type="submission" date="2022-05" db="EMBL/GenBank/DDBJ databases">
        <title>Sporolactobacillus sp nov CPB3-1, isolated from tree bark (Mangifera indica L.).</title>
        <authorList>
            <person name="Phuengjayaem S."/>
            <person name="Tanasupawat S."/>
        </authorList>
    </citation>
    <scope>NUCLEOTIDE SEQUENCE [LARGE SCALE GENOMIC DNA]</scope>
    <source>
        <strain evidence="1 2">CPB3-1</strain>
    </source>
</reference>
<dbReference type="EMBL" id="JAMAST010000021">
    <property type="protein sequence ID" value="MCL1632765.1"/>
    <property type="molecule type" value="Genomic_DNA"/>
</dbReference>
<dbReference type="Proteomes" id="UP001203004">
    <property type="component" value="Unassembled WGS sequence"/>
</dbReference>
<protein>
    <submittedName>
        <fullName evidence="1">Uncharacterized protein</fullName>
    </submittedName>
</protein>
<evidence type="ECO:0000313" key="1">
    <source>
        <dbReference type="EMBL" id="MCL1632765.1"/>
    </source>
</evidence>
<sequence>MFHINYKIFKHVVNEVNKLRGADGYFQIQIGNAEYGLMLTEDVDAFSVSVYWWFIYFLEALYLIQRENQVYISDIETPHVWIELKRTSNDKLLISEAHATKPEGIHAVVCTIPNKVTYPSWSGRLVLFTEFRDELLTGSFNYLNDLYKINAKNHPNLIKLKTLIDKVEK</sequence>
<organism evidence="1 2">
    <name type="scientific">Sporolactobacillus mangiferae</name>
    <dbReference type="NCBI Taxonomy" id="2940498"/>
    <lineage>
        <taxon>Bacteria</taxon>
        <taxon>Bacillati</taxon>
        <taxon>Bacillota</taxon>
        <taxon>Bacilli</taxon>
        <taxon>Bacillales</taxon>
        <taxon>Sporolactobacillaceae</taxon>
        <taxon>Sporolactobacillus</taxon>
    </lineage>
</organism>
<proteinExistence type="predicted"/>
<name>A0ABT0MD06_9BACL</name>
<keyword evidence="2" id="KW-1185">Reference proteome</keyword>
<accession>A0ABT0MD06</accession>
<gene>
    <name evidence="1" type="ORF">M3N64_12625</name>
</gene>
<dbReference type="RefSeq" id="WP_249102860.1">
    <property type="nucleotide sequence ID" value="NZ_JAMAST010000021.1"/>
</dbReference>
<comment type="caution">
    <text evidence="1">The sequence shown here is derived from an EMBL/GenBank/DDBJ whole genome shotgun (WGS) entry which is preliminary data.</text>
</comment>